<evidence type="ECO:0000313" key="3">
    <source>
        <dbReference type="Proteomes" id="UP001589753"/>
    </source>
</evidence>
<evidence type="ECO:0000256" key="1">
    <source>
        <dbReference type="SAM" id="MobiDB-lite"/>
    </source>
</evidence>
<accession>A0ABV5LLN9</accession>
<feature type="region of interest" description="Disordered" evidence="1">
    <location>
        <begin position="1"/>
        <end position="86"/>
    </location>
</feature>
<organism evidence="2 3">
    <name type="scientific">Streptomyces heliomycini</name>
    <dbReference type="NCBI Taxonomy" id="284032"/>
    <lineage>
        <taxon>Bacteria</taxon>
        <taxon>Bacillati</taxon>
        <taxon>Actinomycetota</taxon>
        <taxon>Actinomycetes</taxon>
        <taxon>Kitasatosporales</taxon>
        <taxon>Streptomycetaceae</taxon>
        <taxon>Streptomyces</taxon>
    </lineage>
</organism>
<protein>
    <submittedName>
        <fullName evidence="2">Uncharacterized protein</fullName>
    </submittedName>
</protein>
<reference evidence="2 3" key="1">
    <citation type="submission" date="2024-09" db="EMBL/GenBank/DDBJ databases">
        <authorList>
            <person name="Sun Q."/>
            <person name="Mori K."/>
        </authorList>
    </citation>
    <scope>NUCLEOTIDE SEQUENCE [LARGE SCALE GENOMIC DNA]</scope>
    <source>
        <strain evidence="2 3">JCM 9767</strain>
    </source>
</reference>
<proteinExistence type="predicted"/>
<feature type="compositionally biased region" description="Basic and acidic residues" evidence="1">
    <location>
        <begin position="13"/>
        <end position="32"/>
    </location>
</feature>
<dbReference type="Proteomes" id="UP001589753">
    <property type="component" value="Unassembled WGS sequence"/>
</dbReference>
<gene>
    <name evidence="2" type="ORF">ACFFUA_36455</name>
</gene>
<keyword evidence="3" id="KW-1185">Reference proteome</keyword>
<dbReference type="EMBL" id="JBHMDI010000235">
    <property type="protein sequence ID" value="MFB9352827.1"/>
    <property type="molecule type" value="Genomic_DNA"/>
</dbReference>
<name>A0ABV5LLN9_9ACTN</name>
<dbReference type="RefSeq" id="WP_366481927.1">
    <property type="nucleotide sequence ID" value="NZ_JBHMDI010000235.1"/>
</dbReference>
<evidence type="ECO:0000313" key="2">
    <source>
        <dbReference type="EMBL" id="MFB9352827.1"/>
    </source>
</evidence>
<comment type="caution">
    <text evidence="2">The sequence shown here is derived from an EMBL/GenBank/DDBJ whole genome shotgun (WGS) entry which is preliminary data.</text>
</comment>
<sequence length="86" mass="9079">MVRWVVDMGTAVRPREPEPLSRRLVPRREPAESLHGSPGRRVSAAPDALADGSGAAEPEDGYRVRRAGAGRYPLAGPAPRGLPSAA</sequence>